<evidence type="ECO:0000313" key="2">
    <source>
        <dbReference type="Proteomes" id="UP001151532"/>
    </source>
</evidence>
<reference evidence="1" key="2">
    <citation type="journal article" date="2023" name="Int. J. Mol. Sci.">
        <title>De Novo Assembly and Annotation of 11 Diverse Shrub Willow (Salix) Genomes Reveals Novel Gene Organization in Sex-Linked Regions.</title>
        <authorList>
            <person name="Hyden B."/>
            <person name="Feng K."/>
            <person name="Yates T.B."/>
            <person name="Jawdy S."/>
            <person name="Cereghino C."/>
            <person name="Smart L.B."/>
            <person name="Muchero W."/>
        </authorList>
    </citation>
    <scope>NUCLEOTIDE SEQUENCE</scope>
    <source>
        <tissue evidence="1">Shoot tip</tissue>
    </source>
</reference>
<protein>
    <submittedName>
        <fullName evidence="1">Uncharacterized protein</fullName>
    </submittedName>
</protein>
<keyword evidence="2" id="KW-1185">Reference proteome</keyword>
<dbReference type="Proteomes" id="UP001151532">
    <property type="component" value="Chromosome 18"/>
</dbReference>
<dbReference type="EMBL" id="JAPFFK010000012">
    <property type="protein sequence ID" value="KAJ6731434.1"/>
    <property type="molecule type" value="Genomic_DNA"/>
</dbReference>
<evidence type="ECO:0000313" key="1">
    <source>
        <dbReference type="EMBL" id="KAJ6731434.1"/>
    </source>
</evidence>
<sequence length="110" mass="12338">MESLSIPFQVCSCTSLYLTDSVLLAPTSVSCLIHSPNLPTSSIYDDFFFVPRCKTINYLHWLAFSLFKFHHLFLCSSSLASHRTCTILTSWTGLVIVIIIGDESDAFLQL</sequence>
<name>A0A9Q0UJT5_SALPP</name>
<proteinExistence type="predicted"/>
<comment type="caution">
    <text evidence="1">The sequence shown here is derived from an EMBL/GenBank/DDBJ whole genome shotgun (WGS) entry which is preliminary data.</text>
</comment>
<gene>
    <name evidence="1" type="ORF">OIU79_002705</name>
</gene>
<reference evidence="1" key="1">
    <citation type="submission" date="2022-11" db="EMBL/GenBank/DDBJ databases">
        <authorList>
            <person name="Hyden B.L."/>
            <person name="Feng K."/>
            <person name="Yates T."/>
            <person name="Jawdy S."/>
            <person name="Smart L.B."/>
            <person name="Muchero W."/>
        </authorList>
    </citation>
    <scope>NUCLEOTIDE SEQUENCE</scope>
    <source>
        <tissue evidence="1">Shoot tip</tissue>
    </source>
</reference>
<accession>A0A9Q0UJT5</accession>
<dbReference type="AlphaFoldDB" id="A0A9Q0UJT5"/>
<organism evidence="1 2">
    <name type="scientific">Salix purpurea</name>
    <name type="common">Purple osier willow</name>
    <dbReference type="NCBI Taxonomy" id="77065"/>
    <lineage>
        <taxon>Eukaryota</taxon>
        <taxon>Viridiplantae</taxon>
        <taxon>Streptophyta</taxon>
        <taxon>Embryophyta</taxon>
        <taxon>Tracheophyta</taxon>
        <taxon>Spermatophyta</taxon>
        <taxon>Magnoliopsida</taxon>
        <taxon>eudicotyledons</taxon>
        <taxon>Gunneridae</taxon>
        <taxon>Pentapetalae</taxon>
        <taxon>rosids</taxon>
        <taxon>fabids</taxon>
        <taxon>Malpighiales</taxon>
        <taxon>Salicaceae</taxon>
        <taxon>Saliceae</taxon>
        <taxon>Salix</taxon>
    </lineage>
</organism>